<name>S4P7V8_9NEOP</name>
<dbReference type="EMBL" id="GAIX01009775">
    <property type="protein sequence ID" value="JAA82785.1"/>
    <property type="molecule type" value="Transcribed_RNA"/>
</dbReference>
<reference evidence="1" key="2">
    <citation type="submission" date="2013-05" db="EMBL/GenBank/DDBJ databases">
        <authorList>
            <person name="Carter J.-M."/>
            <person name="Baker S.C."/>
            <person name="Pink R."/>
            <person name="Carter D.R.F."/>
            <person name="Collins A."/>
            <person name="Tomlin J."/>
            <person name="Gibbs M."/>
            <person name="Breuker C.J."/>
        </authorList>
    </citation>
    <scope>NUCLEOTIDE SEQUENCE</scope>
    <source>
        <tissue evidence="1">Ovary</tissue>
    </source>
</reference>
<accession>S4P7V8</accession>
<feature type="non-terminal residue" evidence="1">
    <location>
        <position position="1"/>
    </location>
</feature>
<organism evidence="1">
    <name type="scientific">Pararge aegeria</name>
    <name type="common">speckled wood butterfly</name>
    <dbReference type="NCBI Taxonomy" id="116150"/>
    <lineage>
        <taxon>Eukaryota</taxon>
        <taxon>Metazoa</taxon>
        <taxon>Ecdysozoa</taxon>
        <taxon>Arthropoda</taxon>
        <taxon>Hexapoda</taxon>
        <taxon>Insecta</taxon>
        <taxon>Pterygota</taxon>
        <taxon>Neoptera</taxon>
        <taxon>Endopterygota</taxon>
        <taxon>Lepidoptera</taxon>
        <taxon>Glossata</taxon>
        <taxon>Ditrysia</taxon>
        <taxon>Papilionoidea</taxon>
        <taxon>Nymphalidae</taxon>
        <taxon>Satyrinae</taxon>
        <taxon>Satyrini</taxon>
        <taxon>Parargina</taxon>
        <taxon>Pararge</taxon>
    </lineage>
</organism>
<dbReference type="AlphaFoldDB" id="S4P7V8"/>
<evidence type="ECO:0000313" key="1">
    <source>
        <dbReference type="EMBL" id="JAA82785.1"/>
    </source>
</evidence>
<reference evidence="1" key="1">
    <citation type="journal article" date="2013" name="BMC Genomics">
        <title>Unscrambling butterfly oogenesis.</title>
        <authorList>
            <person name="Carter J.M."/>
            <person name="Baker S.C."/>
            <person name="Pink R."/>
            <person name="Carter D.R."/>
            <person name="Collins A."/>
            <person name="Tomlin J."/>
            <person name="Gibbs M."/>
            <person name="Breuker C.J."/>
        </authorList>
    </citation>
    <scope>NUCLEOTIDE SEQUENCE</scope>
    <source>
        <tissue evidence="1">Ovary</tissue>
    </source>
</reference>
<protein>
    <submittedName>
        <fullName evidence="1">Uncharacterized protein</fullName>
    </submittedName>
</protein>
<sequence>QYYLKLIVHYDKTLMSLKSILNNINAKVFVCLSLLHALTKQPINWIFGIELVERSFGEILFYIEQLFS</sequence>
<proteinExistence type="predicted"/>